<dbReference type="Pfam" id="PF13155">
    <property type="entry name" value="Toprim_2"/>
    <property type="match status" value="1"/>
</dbReference>
<dbReference type="RefSeq" id="WP_098007170.1">
    <property type="nucleotide sequence ID" value="NZ_NVMX01000229.1"/>
</dbReference>
<dbReference type="SUPFAM" id="SSF56731">
    <property type="entry name" value="DNA primase core"/>
    <property type="match status" value="1"/>
</dbReference>
<dbReference type="PANTHER" id="PTHR30313">
    <property type="entry name" value="DNA PRIMASE"/>
    <property type="match status" value="1"/>
</dbReference>
<protein>
    <recommendedName>
        <fullName evidence="3">Toprim domain-containing protein</fullName>
    </recommendedName>
</protein>
<comment type="caution">
    <text evidence="1">The sequence shown here is derived from an EMBL/GenBank/DDBJ whole genome shotgun (WGS) entry which is preliminary data.</text>
</comment>
<dbReference type="Gene3D" id="3.90.980.10">
    <property type="entry name" value="DNA primase, catalytic core, N-terminal domain"/>
    <property type="match status" value="1"/>
</dbReference>
<dbReference type="AlphaFoldDB" id="A0A9X6XV42"/>
<sequence length="626" mass="72568">MSKFQYISYDDAKTEIYVHKIITMDELLIYLQKTKQFKDILKKFNPKVVKDDGTVDLKMSSEKNGKIKMRCIGHDTAKDNSTNILLSSNKISCFRGGCLCSGKGLNVVQVYLIYKLGVDPKVVLNPEAYKAIGKERYRAIAELMEMKGYKILQVTQRKRMTKEQKEAKLNQEILNLAADLYHQEFLVSEEAQNYFFETKYEEVDKNGEKVERKGRAFQYVNGKEYAMEQVKRFKVGFAPESFPATWLYDKLAPNYTTEELLRTSVIRWVEFKDENDKVREAKPFDFHSHAVVLPYWNRRHVTNLYSRALHATNEWKHLRLAGSVDVPIHFEEATRHAVVNIVEGEMTWFTKILFGYENTLGNRGTNGLLPEHVAMLVKVREESAGEYCQTIVLAFDGDEPGRQATLKTGEMLVKEGFTVKVVLMPEGMDHNDILFEHKEKAKSIYAKLYAETVSFHTFVALSKVKEKMEAAADQVHKLVEIKHIILQNGITSQTELRLIAEEFAAKSGIPVEDIWGEWKKENKNEEAFHKENYVFMTNDIESYYLLKFAFKQKATYVEDLSFSFVRNQEMKAKNIVVDKLNYKEEELELIEQFCDVNEIRMLTFSDLSEVIEIKIDNSALINQMLK</sequence>
<proteinExistence type="predicted"/>
<dbReference type="Proteomes" id="UP000219922">
    <property type="component" value="Unassembled WGS sequence"/>
</dbReference>
<dbReference type="InterPro" id="IPR037068">
    <property type="entry name" value="DNA_primase_core_N_sf"/>
</dbReference>
<name>A0A9X6XV42_BACCE</name>
<dbReference type="PANTHER" id="PTHR30313:SF2">
    <property type="entry name" value="DNA PRIMASE"/>
    <property type="match status" value="1"/>
</dbReference>
<dbReference type="InterPro" id="IPR050219">
    <property type="entry name" value="DnaG_primase"/>
</dbReference>
<evidence type="ECO:0000313" key="1">
    <source>
        <dbReference type="EMBL" id="PDZ94248.1"/>
    </source>
</evidence>
<evidence type="ECO:0000313" key="2">
    <source>
        <dbReference type="Proteomes" id="UP000219922"/>
    </source>
</evidence>
<reference evidence="1 2" key="1">
    <citation type="submission" date="2017-09" db="EMBL/GenBank/DDBJ databases">
        <title>Large-scale bioinformatics analysis of Bacillus genomes uncovers conserved roles of natural products in bacterial physiology.</title>
        <authorList>
            <consortium name="Agbiome Team Llc"/>
            <person name="Bleich R.M."/>
            <person name="Grubbs K.J."/>
            <person name="Santa Maria K.C."/>
            <person name="Allen S.E."/>
            <person name="Farag S."/>
            <person name="Shank E.A."/>
            <person name="Bowers A."/>
        </authorList>
    </citation>
    <scope>NUCLEOTIDE SEQUENCE [LARGE SCALE GENOMIC DNA]</scope>
    <source>
        <strain evidence="1 2">AFS092789</strain>
    </source>
</reference>
<evidence type="ECO:0008006" key="3">
    <source>
        <dbReference type="Google" id="ProtNLM"/>
    </source>
</evidence>
<gene>
    <name evidence="1" type="ORF">CON36_34810</name>
</gene>
<dbReference type="EMBL" id="NVMX01000229">
    <property type="protein sequence ID" value="PDZ94248.1"/>
    <property type="molecule type" value="Genomic_DNA"/>
</dbReference>
<accession>A0A9X6XV42</accession>
<organism evidence="1 2">
    <name type="scientific">Bacillus cereus</name>
    <dbReference type="NCBI Taxonomy" id="1396"/>
    <lineage>
        <taxon>Bacteria</taxon>
        <taxon>Bacillati</taxon>
        <taxon>Bacillota</taxon>
        <taxon>Bacilli</taxon>
        <taxon>Bacillales</taxon>
        <taxon>Bacillaceae</taxon>
        <taxon>Bacillus</taxon>
        <taxon>Bacillus cereus group</taxon>
    </lineage>
</organism>
<dbReference type="GO" id="GO:0005737">
    <property type="term" value="C:cytoplasm"/>
    <property type="evidence" value="ECO:0007669"/>
    <property type="project" value="TreeGrafter"/>
</dbReference>
<dbReference type="CDD" id="cd03364">
    <property type="entry name" value="TOPRIM_DnaG_primases"/>
    <property type="match status" value="1"/>
</dbReference>
<dbReference type="Gene3D" id="3.40.1360.10">
    <property type="match status" value="1"/>
</dbReference>
<dbReference type="InterPro" id="IPR034151">
    <property type="entry name" value="TOPRIM_DnaG_bac"/>
</dbReference>
<dbReference type="GO" id="GO:0006269">
    <property type="term" value="P:DNA replication, synthesis of primer"/>
    <property type="evidence" value="ECO:0007669"/>
    <property type="project" value="TreeGrafter"/>
</dbReference>